<gene>
    <name evidence="1" type="ORF">TW71_08370</name>
</gene>
<comment type="caution">
    <text evidence="1">The sequence shown here is derived from an EMBL/GenBank/DDBJ whole genome shotgun (WGS) entry which is preliminary data.</text>
</comment>
<reference evidence="1" key="1">
    <citation type="journal article" date="2015" name="BMC Genomics">
        <title>Genome mining reveals unlocked bioactive potential of marine Gram-negative bacteria.</title>
        <authorList>
            <person name="Machado H."/>
            <person name="Sonnenschein E.C."/>
            <person name="Melchiorsen J."/>
            <person name="Gram L."/>
        </authorList>
    </citation>
    <scope>NUCLEOTIDE SEQUENCE</scope>
    <source>
        <strain evidence="1">S2052</strain>
    </source>
</reference>
<dbReference type="AlphaFoldDB" id="A0A837G8M2"/>
<accession>A0A837G8M2</accession>
<organism evidence="1">
    <name type="scientific">Vibrio coralliilyticus</name>
    <dbReference type="NCBI Taxonomy" id="190893"/>
    <lineage>
        <taxon>Bacteria</taxon>
        <taxon>Pseudomonadati</taxon>
        <taxon>Pseudomonadota</taxon>
        <taxon>Gammaproteobacteria</taxon>
        <taxon>Vibrionales</taxon>
        <taxon>Vibrionaceae</taxon>
        <taxon>Vibrio</taxon>
    </lineage>
</organism>
<proteinExistence type="predicted"/>
<evidence type="ECO:0000313" key="1">
    <source>
        <dbReference type="EMBL" id="KJY74938.1"/>
    </source>
</evidence>
<protein>
    <submittedName>
        <fullName evidence="1">Uncharacterized protein</fullName>
    </submittedName>
</protein>
<name>A0A837G8M2_9VIBR</name>
<sequence length="125" mass="13781">MNTWVLIAGLICLFTSCVHVFAGQLDPVRPFLKSDLPDIPKATLLACWHMVSATLIICGLVLTYVGWLNVTSFENVVIGISIAFIIFSVVFLSVGWYFFNLKAFTTLPQWTLLLPIGVFGLVGTI</sequence>
<dbReference type="RefSeq" id="WP_045985539.1">
    <property type="nucleotide sequence ID" value="NZ_CP063053.1"/>
</dbReference>
<dbReference type="EMBL" id="JXXR01000008">
    <property type="protein sequence ID" value="KJY74938.1"/>
    <property type="molecule type" value="Genomic_DNA"/>
</dbReference>